<dbReference type="Proteomes" id="UP001549099">
    <property type="component" value="Unassembled WGS sequence"/>
</dbReference>
<evidence type="ECO:0000313" key="3">
    <source>
        <dbReference type="Proteomes" id="UP001549099"/>
    </source>
</evidence>
<keyword evidence="3" id="KW-1185">Reference proteome</keyword>
<gene>
    <name evidence="2" type="ORF">ABID49_001341</name>
</gene>
<proteinExistence type="predicted"/>
<name>A0ABV2GAX9_9BACL</name>
<dbReference type="RefSeq" id="WP_354196600.1">
    <property type="nucleotide sequence ID" value="NZ_JBEPLW010000007.1"/>
</dbReference>
<evidence type="ECO:0000313" key="2">
    <source>
        <dbReference type="EMBL" id="MET3575436.1"/>
    </source>
</evidence>
<evidence type="ECO:0000256" key="1">
    <source>
        <dbReference type="SAM" id="Coils"/>
    </source>
</evidence>
<comment type="caution">
    <text evidence="2">The sequence shown here is derived from an EMBL/GenBank/DDBJ whole genome shotgun (WGS) entry which is preliminary data.</text>
</comment>
<sequence>MMKRIEDQLVKSERQIEQLIRIVAHMNERVVHLETQLDDRFRQESDILNLVVKR</sequence>
<organism evidence="2 3">
    <name type="scientific">Bhargavaea ullalensis</name>
    <dbReference type="NCBI Taxonomy" id="1265685"/>
    <lineage>
        <taxon>Bacteria</taxon>
        <taxon>Bacillati</taxon>
        <taxon>Bacillota</taxon>
        <taxon>Bacilli</taxon>
        <taxon>Bacillales</taxon>
        <taxon>Caryophanaceae</taxon>
        <taxon>Bhargavaea</taxon>
    </lineage>
</organism>
<feature type="coiled-coil region" evidence="1">
    <location>
        <begin position="2"/>
        <end position="36"/>
    </location>
</feature>
<protein>
    <submittedName>
        <fullName evidence="2">Septal ring factor EnvC (AmiA/AmiB activator)</fullName>
    </submittedName>
</protein>
<keyword evidence="1" id="KW-0175">Coiled coil</keyword>
<reference evidence="2 3" key="1">
    <citation type="submission" date="2024-06" db="EMBL/GenBank/DDBJ databases">
        <title>Genomic Encyclopedia of Type Strains, Phase IV (KMG-IV): sequencing the most valuable type-strain genomes for metagenomic binning, comparative biology and taxonomic classification.</title>
        <authorList>
            <person name="Goeker M."/>
        </authorList>
    </citation>
    <scope>NUCLEOTIDE SEQUENCE [LARGE SCALE GENOMIC DNA]</scope>
    <source>
        <strain evidence="2 3">DSM 26128</strain>
    </source>
</reference>
<accession>A0ABV2GAX9</accession>
<dbReference type="EMBL" id="JBEPLW010000007">
    <property type="protein sequence ID" value="MET3575436.1"/>
    <property type="molecule type" value="Genomic_DNA"/>
</dbReference>